<sequence>MSDRRPLPLVPTIIVALAVVAMIALGMWQLERRHEKEAMLALAAANPTKVAVAFPVLPPVPPEILFRPSSVHCLRVVGWQTEAGRAADGSTGYRHIAQCATGAEGPGVLVALGVGQRPDVKPQWNGGQIAGWISEEPDHRSLLSRLDRRVSPLRPMLIARAAPAGLKPVAPPNVADVPNNHLAYAVQWFFFAAVAVAIYLLALRRRARQPADPS</sequence>
<keyword evidence="1" id="KW-1133">Transmembrane helix</keyword>
<organism evidence="2 3">
    <name type="scientific">Sphingobium baderi</name>
    <dbReference type="NCBI Taxonomy" id="1332080"/>
    <lineage>
        <taxon>Bacteria</taxon>
        <taxon>Pseudomonadati</taxon>
        <taxon>Pseudomonadota</taxon>
        <taxon>Alphaproteobacteria</taxon>
        <taxon>Sphingomonadales</taxon>
        <taxon>Sphingomonadaceae</taxon>
        <taxon>Sphingobium</taxon>
    </lineage>
</organism>
<keyword evidence="3" id="KW-1185">Reference proteome</keyword>
<protein>
    <recommendedName>
        <fullName evidence="1">SURF1-like protein</fullName>
    </recommendedName>
</protein>
<gene>
    <name evidence="2" type="ORF">ATN00_05975</name>
</gene>
<evidence type="ECO:0000313" key="3">
    <source>
        <dbReference type="Proteomes" id="UP000056968"/>
    </source>
</evidence>
<dbReference type="GO" id="GO:0005886">
    <property type="term" value="C:plasma membrane"/>
    <property type="evidence" value="ECO:0007669"/>
    <property type="project" value="UniProtKB-SubCell"/>
</dbReference>
<dbReference type="EMBL" id="CP013264">
    <property type="protein sequence ID" value="ALR19925.1"/>
    <property type="molecule type" value="Genomic_DNA"/>
</dbReference>
<dbReference type="OrthoDB" id="6079986at2"/>
<keyword evidence="1" id="KW-0812">Transmembrane</keyword>
<dbReference type="STRING" id="1332080.ATN00_05975"/>
<dbReference type="CDD" id="cd06662">
    <property type="entry name" value="SURF1"/>
    <property type="match status" value="1"/>
</dbReference>
<dbReference type="Proteomes" id="UP000056968">
    <property type="component" value="Chromosome"/>
</dbReference>
<name>A0A0S3EWV5_9SPHN</name>
<feature type="transmembrane region" description="Helical" evidence="1">
    <location>
        <begin position="6"/>
        <end position="26"/>
    </location>
</feature>
<keyword evidence="1" id="KW-0472">Membrane</keyword>
<feature type="transmembrane region" description="Helical" evidence="1">
    <location>
        <begin position="182"/>
        <end position="202"/>
    </location>
</feature>
<keyword evidence="1" id="KW-1003">Cell membrane</keyword>
<dbReference type="Pfam" id="PF02104">
    <property type="entry name" value="SURF1"/>
    <property type="match status" value="1"/>
</dbReference>
<dbReference type="KEGG" id="sbd:ATN00_05975"/>
<evidence type="ECO:0000256" key="1">
    <source>
        <dbReference type="RuleBase" id="RU363076"/>
    </source>
</evidence>
<reference evidence="2 3" key="1">
    <citation type="submission" date="2015-11" db="EMBL/GenBank/DDBJ databases">
        <title>A Two-component Flavoprotein Monooxygenase System MeaXY Responsible for para-Hydroxylation of 2-Methyl-6-ethylaniline and 2,6-Diethylaniline in Sphingobium baderi DE-13.</title>
        <authorList>
            <person name="Cheng M."/>
            <person name="Meng Q."/>
            <person name="Yang Y."/>
            <person name="Chu C."/>
            <person name="Yan X."/>
            <person name="He J."/>
            <person name="Li S."/>
        </authorList>
    </citation>
    <scope>NUCLEOTIDE SEQUENCE [LARGE SCALE GENOMIC DNA]</scope>
    <source>
        <strain evidence="2 3">DE-13</strain>
    </source>
</reference>
<comment type="similarity">
    <text evidence="1">Belongs to the SURF1 family.</text>
</comment>
<accession>A0A0S3EWV5</accession>
<dbReference type="InterPro" id="IPR002994">
    <property type="entry name" value="Surf1/Shy1"/>
</dbReference>
<comment type="subcellular location">
    <subcellularLocation>
        <location evidence="1">Cell membrane</location>
        <topology evidence="1">Multi-pass membrane protein</topology>
    </subcellularLocation>
</comment>
<evidence type="ECO:0000313" key="2">
    <source>
        <dbReference type="EMBL" id="ALR19925.1"/>
    </source>
</evidence>
<proteinExistence type="inferred from homology"/>
<dbReference type="AlphaFoldDB" id="A0A0S3EWV5"/>
<dbReference type="RefSeq" id="WP_062063184.1">
    <property type="nucleotide sequence ID" value="NZ_CP013264.1"/>
</dbReference>